<dbReference type="Gene3D" id="1.10.150.900">
    <property type="match status" value="1"/>
</dbReference>
<keyword evidence="8" id="KW-1185">Reference proteome</keyword>
<reference evidence="8" key="1">
    <citation type="submission" date="2014-11" db="EMBL/GenBank/DDBJ databases">
        <title>Genome sequencing of Roseivirga sp. D-25.</title>
        <authorList>
            <person name="Selvaratnam C."/>
            <person name="Thevarajoo S."/>
            <person name="Goh K.M."/>
            <person name="Eee R."/>
            <person name="Chan K.-G."/>
            <person name="Chong C.S."/>
        </authorList>
    </citation>
    <scope>NUCLEOTIDE SEQUENCE [LARGE SCALE GENOMIC DNA]</scope>
    <source>
        <strain evidence="8">D-25</strain>
    </source>
</reference>
<sequence>MKKFLKAILVLLLIFVTYVLFKTFTFSSKQLEVEPVTKIDIPDSSIQRLTEALRIKTISHEDPANFDSTAFEAFNEFLKISYPLIDSILEHKTFNQYSHLFSWRGKDLTLKPIVLMGHIDVVPIASPEKWSVDPFGGIVKDGVIWGRGTIDDKFSVIGILEAVEMLLSEGVQPERTIYLAFGHDEEVGGEKGAVAIARYLEHEGIHAEYVLDEGYAITQKLVPGVDSDVAFIGVAEKGSTTIELTVDMEGGHSSRPDPETAIDVLAKAVAKVKSNPSKGTISEPMQGFINQIGPEMGFVNRMAFANLSIFKPLVLSTYESAGGAGNALIRTTTAPTIFNAGIKENIIPTQARALINFRIIPGETSEDVLNHVNQTIDDSRVKTKFFGFNSEPSPVSPVETSGYNAINQSIKEIFDGVLTAPNLVIAATDSRHFSAISPNIYRFVPYHINEDNISTFHGIDERIPVEDYENAIRFYRQLILNSKGQ</sequence>
<dbReference type="EMBL" id="JSVA01000018">
    <property type="protein sequence ID" value="KOF01696.1"/>
    <property type="molecule type" value="Genomic_DNA"/>
</dbReference>
<evidence type="ECO:0000256" key="4">
    <source>
        <dbReference type="ARBA" id="ARBA00022801"/>
    </source>
</evidence>
<dbReference type="RefSeq" id="WP_053224596.1">
    <property type="nucleotide sequence ID" value="NZ_JSVA01000018.1"/>
</dbReference>
<accession>A0A0L8AHE5</accession>
<proteinExistence type="inferred from homology"/>
<dbReference type="OrthoDB" id="9792335at2"/>
<name>A0A0L8AHE5_9BACT</name>
<dbReference type="SUPFAM" id="SSF55031">
    <property type="entry name" value="Bacterial exopeptidase dimerisation domain"/>
    <property type="match status" value="1"/>
</dbReference>
<dbReference type="Proteomes" id="UP000036908">
    <property type="component" value="Unassembled WGS sequence"/>
</dbReference>
<dbReference type="Pfam" id="PF07687">
    <property type="entry name" value="M20_dimer"/>
    <property type="match status" value="1"/>
</dbReference>
<keyword evidence="3" id="KW-0479">Metal-binding</keyword>
<dbReference type="AlphaFoldDB" id="A0A0L8AHE5"/>
<dbReference type="PATRIC" id="fig|1566026.4.peg.1354"/>
<dbReference type="InterPro" id="IPR047177">
    <property type="entry name" value="Pept_M20A"/>
</dbReference>
<comment type="similarity">
    <text evidence="1">Belongs to the peptidase M20A family.</text>
</comment>
<dbReference type="Gene3D" id="3.40.630.10">
    <property type="entry name" value="Zn peptidases"/>
    <property type="match status" value="1"/>
</dbReference>
<evidence type="ECO:0000313" key="7">
    <source>
        <dbReference type="EMBL" id="KOF01696.1"/>
    </source>
</evidence>
<evidence type="ECO:0000256" key="1">
    <source>
        <dbReference type="ARBA" id="ARBA00006247"/>
    </source>
</evidence>
<dbReference type="GO" id="GO:0043604">
    <property type="term" value="P:amide biosynthetic process"/>
    <property type="evidence" value="ECO:0007669"/>
    <property type="project" value="TreeGrafter"/>
</dbReference>
<dbReference type="GO" id="GO:0016811">
    <property type="term" value="F:hydrolase activity, acting on carbon-nitrogen (but not peptide) bonds, in linear amides"/>
    <property type="evidence" value="ECO:0007669"/>
    <property type="project" value="TreeGrafter"/>
</dbReference>
<dbReference type="GO" id="GO:0008233">
    <property type="term" value="F:peptidase activity"/>
    <property type="evidence" value="ECO:0007669"/>
    <property type="project" value="UniProtKB-KW"/>
</dbReference>
<keyword evidence="4" id="KW-0378">Hydrolase</keyword>
<dbReference type="Pfam" id="PF01546">
    <property type="entry name" value="Peptidase_M20"/>
    <property type="match status" value="1"/>
</dbReference>
<evidence type="ECO:0000256" key="2">
    <source>
        <dbReference type="ARBA" id="ARBA00022670"/>
    </source>
</evidence>
<organism evidence="7 8">
    <name type="scientific">Roseivirga seohaensis subsp. aquiponti</name>
    <dbReference type="NCBI Taxonomy" id="1566026"/>
    <lineage>
        <taxon>Bacteria</taxon>
        <taxon>Pseudomonadati</taxon>
        <taxon>Bacteroidota</taxon>
        <taxon>Cytophagia</taxon>
        <taxon>Cytophagales</taxon>
        <taxon>Roseivirgaceae</taxon>
        <taxon>Roseivirga</taxon>
    </lineage>
</organism>
<dbReference type="GO" id="GO:0005576">
    <property type="term" value="C:extracellular region"/>
    <property type="evidence" value="ECO:0007669"/>
    <property type="project" value="UniProtKB-ARBA"/>
</dbReference>
<evidence type="ECO:0000313" key="8">
    <source>
        <dbReference type="Proteomes" id="UP000036908"/>
    </source>
</evidence>
<dbReference type="GO" id="GO:0006520">
    <property type="term" value="P:amino acid metabolic process"/>
    <property type="evidence" value="ECO:0007669"/>
    <property type="project" value="TreeGrafter"/>
</dbReference>
<dbReference type="PIRSF" id="PIRSF036696">
    <property type="entry name" value="ACY-1"/>
    <property type="match status" value="1"/>
</dbReference>
<comment type="caution">
    <text evidence="7">The sequence shown here is derived from an EMBL/GenBank/DDBJ whole genome shotgun (WGS) entry which is preliminary data.</text>
</comment>
<dbReference type="FunFam" id="3.40.630.10:FF:000027">
    <property type="entry name" value="N-fatty-acyl-amino acid synthase/hydrolase PM20D1"/>
    <property type="match status" value="1"/>
</dbReference>
<keyword evidence="2" id="KW-0645">Protease</keyword>
<protein>
    <recommendedName>
        <fullName evidence="6">Peptidase M20 dimerisation domain-containing protein</fullName>
    </recommendedName>
</protein>
<evidence type="ECO:0000256" key="3">
    <source>
        <dbReference type="ARBA" id="ARBA00022723"/>
    </source>
</evidence>
<dbReference type="PANTHER" id="PTHR45962:SF1">
    <property type="entry name" value="N-FATTY-ACYL-AMINO ACID SYNTHASE_HYDROLASE PM20D1"/>
    <property type="match status" value="1"/>
</dbReference>
<evidence type="ECO:0000259" key="6">
    <source>
        <dbReference type="Pfam" id="PF07687"/>
    </source>
</evidence>
<dbReference type="Gene3D" id="3.30.70.360">
    <property type="match status" value="1"/>
</dbReference>
<dbReference type="SUPFAM" id="SSF53187">
    <property type="entry name" value="Zn-dependent exopeptidases"/>
    <property type="match status" value="1"/>
</dbReference>
<dbReference type="InterPro" id="IPR011650">
    <property type="entry name" value="Peptidase_M20_dimer"/>
</dbReference>
<dbReference type="GO" id="GO:0046872">
    <property type="term" value="F:metal ion binding"/>
    <property type="evidence" value="ECO:0007669"/>
    <property type="project" value="UniProtKB-KW"/>
</dbReference>
<dbReference type="GO" id="GO:0043605">
    <property type="term" value="P:amide catabolic process"/>
    <property type="evidence" value="ECO:0007669"/>
    <property type="project" value="TreeGrafter"/>
</dbReference>
<dbReference type="InterPro" id="IPR002933">
    <property type="entry name" value="Peptidase_M20"/>
</dbReference>
<feature type="domain" description="Peptidase M20 dimerisation" evidence="6">
    <location>
        <begin position="234"/>
        <end position="378"/>
    </location>
</feature>
<keyword evidence="5" id="KW-0862">Zinc</keyword>
<dbReference type="GO" id="GO:0006629">
    <property type="term" value="P:lipid metabolic process"/>
    <property type="evidence" value="ECO:0007669"/>
    <property type="project" value="UniProtKB-ARBA"/>
</dbReference>
<gene>
    <name evidence="7" type="ORF">OB69_15180</name>
</gene>
<dbReference type="PANTHER" id="PTHR45962">
    <property type="entry name" value="N-FATTY-ACYL-AMINO ACID SYNTHASE/HYDROLASE PM20D1"/>
    <property type="match status" value="1"/>
</dbReference>
<dbReference type="InterPro" id="IPR036264">
    <property type="entry name" value="Bact_exopeptidase_dim_dom"/>
</dbReference>
<evidence type="ECO:0000256" key="5">
    <source>
        <dbReference type="ARBA" id="ARBA00022833"/>
    </source>
</evidence>
<dbReference type="FunFam" id="1.10.150.900:FF:000003">
    <property type="entry name" value="N-fatty-acyl-amino acid synthase/hydrolase PM20D1"/>
    <property type="match status" value="1"/>
</dbReference>
<dbReference type="GO" id="GO:0006508">
    <property type="term" value="P:proteolysis"/>
    <property type="evidence" value="ECO:0007669"/>
    <property type="project" value="UniProtKB-KW"/>
</dbReference>